<feature type="transmembrane region" description="Helical" evidence="15">
    <location>
        <begin position="85"/>
        <end position="106"/>
    </location>
</feature>
<comment type="similarity">
    <text evidence="3 14">Belongs to the ABC-3 integral membrane protein family.</text>
</comment>
<evidence type="ECO:0000256" key="12">
    <source>
        <dbReference type="ARBA" id="ARBA00023136"/>
    </source>
</evidence>
<proteinExistence type="inferred from homology"/>
<dbReference type="GO" id="GO:0043190">
    <property type="term" value="C:ATP-binding cassette (ABC) transporter complex"/>
    <property type="evidence" value="ECO:0007669"/>
    <property type="project" value="InterPro"/>
</dbReference>
<keyword evidence="10 15" id="KW-1133">Transmembrane helix</keyword>
<keyword evidence="17" id="KW-1185">Reference proteome</keyword>
<comment type="function">
    <text evidence="1">Involved in the high-affinity zinc uptake transport system.</text>
</comment>
<dbReference type="GO" id="GO:0006829">
    <property type="term" value="P:zinc ion transport"/>
    <property type="evidence" value="ECO:0007669"/>
    <property type="project" value="UniProtKB-KW"/>
</dbReference>
<comment type="subcellular location">
    <subcellularLocation>
        <location evidence="2">Cell inner membrane</location>
        <topology evidence="2">Multi-pass membrane protein</topology>
    </subcellularLocation>
    <subcellularLocation>
        <location evidence="14">Cell membrane</location>
        <topology evidence="14">Multi-pass membrane protein</topology>
    </subcellularLocation>
</comment>
<feature type="transmembrane region" description="Helical" evidence="15">
    <location>
        <begin position="126"/>
        <end position="144"/>
    </location>
</feature>
<keyword evidence="7 14" id="KW-0812">Transmembrane</keyword>
<dbReference type="InterPro" id="IPR001626">
    <property type="entry name" value="ABC_TroCD"/>
</dbReference>
<dbReference type="EMBL" id="CP021425">
    <property type="protein sequence ID" value="ARU54414.1"/>
    <property type="molecule type" value="Genomic_DNA"/>
</dbReference>
<feature type="transmembrane region" description="Helical" evidence="15">
    <location>
        <begin position="47"/>
        <end position="73"/>
    </location>
</feature>
<dbReference type="KEGG" id="ome:OLMES_0308"/>
<dbReference type="GO" id="GO:0055085">
    <property type="term" value="P:transmembrane transport"/>
    <property type="evidence" value="ECO:0007669"/>
    <property type="project" value="InterPro"/>
</dbReference>
<reference evidence="16 17" key="1">
    <citation type="submission" date="2017-05" db="EMBL/GenBank/DDBJ databases">
        <title>Genomic insights into alkan degradation activity of Oleiphilus messinensis.</title>
        <authorList>
            <person name="Kozyavkin S.A."/>
            <person name="Slesarev A.I."/>
            <person name="Golyshin P.N."/>
            <person name="Korzhenkov A."/>
            <person name="Golyshina O.N."/>
            <person name="Toshchakov S.V."/>
        </authorList>
    </citation>
    <scope>NUCLEOTIDE SEQUENCE [LARGE SCALE GENOMIC DNA]</scope>
    <source>
        <strain evidence="16 17">ME102</strain>
    </source>
</reference>
<evidence type="ECO:0000256" key="15">
    <source>
        <dbReference type="SAM" id="Phobius"/>
    </source>
</evidence>
<keyword evidence="4 14" id="KW-0813">Transport</keyword>
<evidence type="ECO:0000256" key="6">
    <source>
        <dbReference type="ARBA" id="ARBA00022519"/>
    </source>
</evidence>
<evidence type="ECO:0000256" key="8">
    <source>
        <dbReference type="ARBA" id="ARBA00022833"/>
    </source>
</evidence>
<name>A0A1Y0I4N6_9GAMM</name>
<dbReference type="RefSeq" id="WP_087459620.1">
    <property type="nucleotide sequence ID" value="NZ_CP021425.1"/>
</dbReference>
<keyword evidence="6" id="KW-0997">Cell inner membrane</keyword>
<evidence type="ECO:0000256" key="10">
    <source>
        <dbReference type="ARBA" id="ARBA00022989"/>
    </source>
</evidence>
<sequence length="258" mass="27339">MDIVITALLTGIGLALVAGPLGCFIVWRRMSYFGDTLAHSALLGVTLGLLLQVNLTLAICASCVVISSGLVLLMKQSHLAADTLLGILAHSSLALGLIALSFMDHIRFDLNALLFGDILAVTPTDIYLTWAGGLGVLGLLYYLWPKLLMTTVHEALARVEGIPVGLIKFILMTLISFVIAIAMKIVGVLLITSMLIIPAATARKLANTPETMAIIASALGILAVTLGLSLSYYVDTPAGPSIVTSSFFLFLLIYVVKK</sequence>
<keyword evidence="5" id="KW-1003">Cell membrane</keyword>
<keyword evidence="11" id="KW-0406">Ion transport</keyword>
<evidence type="ECO:0000256" key="13">
    <source>
        <dbReference type="ARBA" id="ARBA00040080"/>
    </source>
</evidence>
<evidence type="ECO:0000256" key="2">
    <source>
        <dbReference type="ARBA" id="ARBA00004429"/>
    </source>
</evidence>
<dbReference type="AlphaFoldDB" id="A0A1Y0I4N6"/>
<evidence type="ECO:0000256" key="14">
    <source>
        <dbReference type="RuleBase" id="RU003943"/>
    </source>
</evidence>
<dbReference type="FunFam" id="1.10.3470.10:FF:000002">
    <property type="entry name" value="Zinc ABC transporter permease subunit ZnuB"/>
    <property type="match status" value="1"/>
</dbReference>
<feature type="transmembrane region" description="Helical" evidence="15">
    <location>
        <begin position="7"/>
        <end position="27"/>
    </location>
</feature>
<evidence type="ECO:0000256" key="7">
    <source>
        <dbReference type="ARBA" id="ARBA00022692"/>
    </source>
</evidence>
<keyword evidence="8" id="KW-0862">Zinc</keyword>
<dbReference type="SUPFAM" id="SSF81345">
    <property type="entry name" value="ABC transporter involved in vitamin B12 uptake, BtuC"/>
    <property type="match status" value="1"/>
</dbReference>
<dbReference type="Gene3D" id="1.10.3470.10">
    <property type="entry name" value="ABC transporter involved in vitamin B12 uptake, BtuC"/>
    <property type="match status" value="1"/>
</dbReference>
<feature type="transmembrane region" description="Helical" evidence="15">
    <location>
        <begin position="212"/>
        <end position="232"/>
    </location>
</feature>
<evidence type="ECO:0000313" key="17">
    <source>
        <dbReference type="Proteomes" id="UP000196027"/>
    </source>
</evidence>
<evidence type="ECO:0000256" key="9">
    <source>
        <dbReference type="ARBA" id="ARBA00022906"/>
    </source>
</evidence>
<dbReference type="PANTHER" id="PTHR30477">
    <property type="entry name" value="ABC-TRANSPORTER METAL-BINDING PROTEIN"/>
    <property type="match status" value="1"/>
</dbReference>
<evidence type="ECO:0000256" key="11">
    <source>
        <dbReference type="ARBA" id="ARBA00023065"/>
    </source>
</evidence>
<evidence type="ECO:0000256" key="1">
    <source>
        <dbReference type="ARBA" id="ARBA00002313"/>
    </source>
</evidence>
<feature type="transmembrane region" description="Helical" evidence="15">
    <location>
        <begin position="181"/>
        <end position="200"/>
    </location>
</feature>
<evidence type="ECO:0000256" key="3">
    <source>
        <dbReference type="ARBA" id="ARBA00008034"/>
    </source>
</evidence>
<dbReference type="Pfam" id="PF00950">
    <property type="entry name" value="ABC-3"/>
    <property type="match status" value="1"/>
</dbReference>
<gene>
    <name evidence="16" type="ORF">OLMES_0308</name>
</gene>
<dbReference type="InterPro" id="IPR037294">
    <property type="entry name" value="ABC_BtuC-like"/>
</dbReference>
<keyword evidence="12 15" id="KW-0472">Membrane</keyword>
<dbReference type="CDD" id="cd06550">
    <property type="entry name" value="TM_ABC_iron-siderophores_like"/>
    <property type="match status" value="1"/>
</dbReference>
<dbReference type="Proteomes" id="UP000196027">
    <property type="component" value="Chromosome"/>
</dbReference>
<accession>A0A1Y0I4N6</accession>
<evidence type="ECO:0000256" key="4">
    <source>
        <dbReference type="ARBA" id="ARBA00022448"/>
    </source>
</evidence>
<protein>
    <recommendedName>
        <fullName evidence="13">High-affinity zinc uptake system membrane protein ZnuB</fullName>
    </recommendedName>
</protein>
<organism evidence="16 17">
    <name type="scientific">Oleiphilus messinensis</name>
    <dbReference type="NCBI Taxonomy" id="141451"/>
    <lineage>
        <taxon>Bacteria</taxon>
        <taxon>Pseudomonadati</taxon>
        <taxon>Pseudomonadota</taxon>
        <taxon>Gammaproteobacteria</taxon>
        <taxon>Oceanospirillales</taxon>
        <taxon>Oleiphilaceae</taxon>
        <taxon>Oleiphilus</taxon>
    </lineage>
</organism>
<evidence type="ECO:0000313" key="16">
    <source>
        <dbReference type="EMBL" id="ARU54414.1"/>
    </source>
</evidence>
<dbReference type="PANTHER" id="PTHR30477:SF23">
    <property type="entry name" value="HIGH-AFFINITY ZINC UPTAKE SYSTEM MEMBRANE PROTEIN ZNUB"/>
    <property type="match status" value="1"/>
</dbReference>
<evidence type="ECO:0000256" key="5">
    <source>
        <dbReference type="ARBA" id="ARBA00022475"/>
    </source>
</evidence>
<dbReference type="GO" id="GO:0010043">
    <property type="term" value="P:response to zinc ion"/>
    <property type="evidence" value="ECO:0007669"/>
    <property type="project" value="TreeGrafter"/>
</dbReference>
<feature type="transmembrane region" description="Helical" evidence="15">
    <location>
        <begin position="238"/>
        <end position="256"/>
    </location>
</feature>
<dbReference type="OrthoDB" id="9783937at2"/>
<keyword evidence="9" id="KW-0864">Zinc transport</keyword>